<dbReference type="RefSeq" id="XP_040686493.1">
    <property type="nucleotide sequence ID" value="XM_040838450.1"/>
</dbReference>
<dbReference type="GeneID" id="63754298"/>
<evidence type="ECO:0000313" key="2">
    <source>
        <dbReference type="EMBL" id="OJJ32816.1"/>
    </source>
</evidence>
<dbReference type="EMBL" id="KV878214">
    <property type="protein sequence ID" value="OJJ32816.1"/>
    <property type="molecule type" value="Genomic_DNA"/>
</dbReference>
<sequence>MEPHPPHASTNAGIPSRRGTASPSALSVERAGTPARTNATTRADQSCSLQIGCA</sequence>
<reference evidence="3" key="1">
    <citation type="journal article" date="2017" name="Genome Biol.">
        <title>Comparative genomics reveals high biological diversity and specific adaptations in the industrially and medically important fungal genus Aspergillus.</title>
        <authorList>
            <person name="de Vries R.P."/>
            <person name="Riley R."/>
            <person name="Wiebenga A."/>
            <person name="Aguilar-Osorio G."/>
            <person name="Amillis S."/>
            <person name="Uchima C.A."/>
            <person name="Anderluh G."/>
            <person name="Asadollahi M."/>
            <person name="Askin M."/>
            <person name="Barry K."/>
            <person name="Battaglia E."/>
            <person name="Bayram O."/>
            <person name="Benocci T."/>
            <person name="Braus-Stromeyer S.A."/>
            <person name="Caldana C."/>
            <person name="Canovas D."/>
            <person name="Cerqueira G.C."/>
            <person name="Chen F."/>
            <person name="Chen W."/>
            <person name="Choi C."/>
            <person name="Clum A."/>
            <person name="Dos Santos R.A."/>
            <person name="Damasio A.R."/>
            <person name="Diallinas G."/>
            <person name="Emri T."/>
            <person name="Fekete E."/>
            <person name="Flipphi M."/>
            <person name="Freyberg S."/>
            <person name="Gallo A."/>
            <person name="Gournas C."/>
            <person name="Habgood R."/>
            <person name="Hainaut M."/>
            <person name="Harispe M.L."/>
            <person name="Henrissat B."/>
            <person name="Hilden K.S."/>
            <person name="Hope R."/>
            <person name="Hossain A."/>
            <person name="Karabika E."/>
            <person name="Karaffa L."/>
            <person name="Karanyi Z."/>
            <person name="Krasevec N."/>
            <person name="Kuo A."/>
            <person name="Kusch H."/>
            <person name="LaButti K."/>
            <person name="Lagendijk E.L."/>
            <person name="Lapidus A."/>
            <person name="Levasseur A."/>
            <person name="Lindquist E."/>
            <person name="Lipzen A."/>
            <person name="Logrieco A.F."/>
            <person name="MacCabe A."/>
            <person name="Maekelae M.R."/>
            <person name="Malavazi I."/>
            <person name="Melin P."/>
            <person name="Meyer V."/>
            <person name="Mielnichuk N."/>
            <person name="Miskei M."/>
            <person name="Molnar A.P."/>
            <person name="Mule G."/>
            <person name="Ngan C.Y."/>
            <person name="Orejas M."/>
            <person name="Orosz E."/>
            <person name="Ouedraogo J.P."/>
            <person name="Overkamp K.M."/>
            <person name="Park H.-S."/>
            <person name="Perrone G."/>
            <person name="Piumi F."/>
            <person name="Punt P.J."/>
            <person name="Ram A.F."/>
            <person name="Ramon A."/>
            <person name="Rauscher S."/>
            <person name="Record E."/>
            <person name="Riano-Pachon D.M."/>
            <person name="Robert V."/>
            <person name="Roehrig J."/>
            <person name="Ruller R."/>
            <person name="Salamov A."/>
            <person name="Salih N.S."/>
            <person name="Samson R.A."/>
            <person name="Sandor E."/>
            <person name="Sanguinetti M."/>
            <person name="Schuetze T."/>
            <person name="Sepcic K."/>
            <person name="Shelest E."/>
            <person name="Sherlock G."/>
            <person name="Sophianopoulou V."/>
            <person name="Squina F.M."/>
            <person name="Sun H."/>
            <person name="Susca A."/>
            <person name="Todd R.B."/>
            <person name="Tsang A."/>
            <person name="Unkles S.E."/>
            <person name="van de Wiele N."/>
            <person name="van Rossen-Uffink D."/>
            <person name="Oliveira J.V."/>
            <person name="Vesth T.C."/>
            <person name="Visser J."/>
            <person name="Yu J.-H."/>
            <person name="Zhou M."/>
            <person name="Andersen M.R."/>
            <person name="Archer D.B."/>
            <person name="Baker S.E."/>
            <person name="Benoit I."/>
            <person name="Brakhage A.A."/>
            <person name="Braus G.H."/>
            <person name="Fischer R."/>
            <person name="Frisvad J.C."/>
            <person name="Goldman G.H."/>
            <person name="Houbraken J."/>
            <person name="Oakley B."/>
            <person name="Pocsi I."/>
            <person name="Scazzocchio C."/>
            <person name="Seiboth B."/>
            <person name="vanKuyk P.A."/>
            <person name="Wortman J."/>
            <person name="Dyer P.S."/>
            <person name="Grigoriev I.V."/>
        </authorList>
    </citation>
    <scope>NUCLEOTIDE SEQUENCE [LARGE SCALE GENOMIC DNA]</scope>
    <source>
        <strain evidence="3">DTO 134E9</strain>
    </source>
</reference>
<dbReference type="AlphaFoldDB" id="A0A1L9RD16"/>
<dbReference type="Proteomes" id="UP000184383">
    <property type="component" value="Unassembled WGS sequence"/>
</dbReference>
<dbReference type="VEuPathDB" id="FungiDB:ASPWEDRAFT_593998"/>
<organism evidence="2 3">
    <name type="scientific">Aspergillus wentii DTO 134E9</name>
    <dbReference type="NCBI Taxonomy" id="1073089"/>
    <lineage>
        <taxon>Eukaryota</taxon>
        <taxon>Fungi</taxon>
        <taxon>Dikarya</taxon>
        <taxon>Ascomycota</taxon>
        <taxon>Pezizomycotina</taxon>
        <taxon>Eurotiomycetes</taxon>
        <taxon>Eurotiomycetidae</taxon>
        <taxon>Eurotiales</taxon>
        <taxon>Aspergillaceae</taxon>
        <taxon>Aspergillus</taxon>
        <taxon>Aspergillus subgen. Cremei</taxon>
    </lineage>
</organism>
<name>A0A1L9RD16_ASPWE</name>
<accession>A0A1L9RD16</accession>
<evidence type="ECO:0000313" key="3">
    <source>
        <dbReference type="Proteomes" id="UP000184383"/>
    </source>
</evidence>
<feature type="compositionally biased region" description="Polar residues" evidence="1">
    <location>
        <begin position="35"/>
        <end position="54"/>
    </location>
</feature>
<keyword evidence="3" id="KW-1185">Reference proteome</keyword>
<evidence type="ECO:0000256" key="1">
    <source>
        <dbReference type="SAM" id="MobiDB-lite"/>
    </source>
</evidence>
<feature type="compositionally biased region" description="Polar residues" evidence="1">
    <location>
        <begin position="8"/>
        <end position="25"/>
    </location>
</feature>
<feature type="region of interest" description="Disordered" evidence="1">
    <location>
        <begin position="1"/>
        <end position="54"/>
    </location>
</feature>
<protein>
    <submittedName>
        <fullName evidence="2">Uncharacterized protein</fullName>
    </submittedName>
</protein>
<proteinExistence type="predicted"/>
<gene>
    <name evidence="2" type="ORF">ASPWEDRAFT_593998</name>
</gene>